<keyword evidence="2" id="KW-0808">Transferase</keyword>
<dbReference type="GO" id="GO:0016746">
    <property type="term" value="F:acyltransferase activity"/>
    <property type="evidence" value="ECO:0007669"/>
    <property type="project" value="UniProtKB-KW"/>
</dbReference>
<organism evidence="2 3">
    <name type="scientific">Roseibium porphyridii</name>
    <dbReference type="NCBI Taxonomy" id="2866279"/>
    <lineage>
        <taxon>Bacteria</taxon>
        <taxon>Pseudomonadati</taxon>
        <taxon>Pseudomonadota</taxon>
        <taxon>Alphaproteobacteria</taxon>
        <taxon>Hyphomicrobiales</taxon>
        <taxon>Stappiaceae</taxon>
        <taxon>Roseibium</taxon>
    </lineage>
</organism>
<dbReference type="RefSeq" id="WP_265681676.1">
    <property type="nucleotide sequence ID" value="NZ_CP120863.1"/>
</dbReference>
<evidence type="ECO:0000313" key="3">
    <source>
        <dbReference type="Proteomes" id="UP001209803"/>
    </source>
</evidence>
<dbReference type="PROSITE" id="PS51186">
    <property type="entry name" value="GNAT"/>
    <property type="match status" value="1"/>
</dbReference>
<name>A0ABY8EXC7_9HYPH</name>
<dbReference type="EMBL" id="CP120863">
    <property type="protein sequence ID" value="WFE87586.1"/>
    <property type="molecule type" value="Genomic_DNA"/>
</dbReference>
<keyword evidence="3" id="KW-1185">Reference proteome</keyword>
<gene>
    <name evidence="2" type="ORF">K1718_15590</name>
</gene>
<feature type="domain" description="N-acetyltransferase" evidence="1">
    <location>
        <begin position="7"/>
        <end position="166"/>
    </location>
</feature>
<dbReference type="InterPro" id="IPR000182">
    <property type="entry name" value="GNAT_dom"/>
</dbReference>
<dbReference type="EC" id="2.3.1.-" evidence="2"/>
<accession>A0ABY8EXC7</accession>
<dbReference type="PANTHER" id="PTHR43451">
    <property type="entry name" value="ACETYLTRANSFERASE (GNAT) FAMILY PROTEIN"/>
    <property type="match status" value="1"/>
</dbReference>
<reference evidence="2 3" key="1">
    <citation type="submission" date="2023-03" db="EMBL/GenBank/DDBJ databases">
        <title>Roseibium porphyridii sp. nov. and Roseibium rhodosorbium sp. nov. isolated from marine algae, Porphyridium cruentum and Rhodosorus marinus, respectively.</title>
        <authorList>
            <person name="Lee M.W."/>
            <person name="Choi B.J."/>
            <person name="Lee J.K."/>
            <person name="Choi D.G."/>
            <person name="Baek J.H."/>
            <person name="Bayburt H."/>
            <person name="Kim J.M."/>
            <person name="Han D.M."/>
            <person name="Kim K.H."/>
            <person name="Jeon C.O."/>
        </authorList>
    </citation>
    <scope>NUCLEOTIDE SEQUENCE [LARGE SCALE GENOMIC DNA]</scope>
    <source>
        <strain evidence="2 3">KMA01</strain>
    </source>
</reference>
<dbReference type="SUPFAM" id="SSF55729">
    <property type="entry name" value="Acyl-CoA N-acyltransferases (Nat)"/>
    <property type="match status" value="1"/>
</dbReference>
<dbReference type="PANTHER" id="PTHR43451:SF1">
    <property type="entry name" value="ACETYLTRANSFERASE"/>
    <property type="match status" value="1"/>
</dbReference>
<sequence>MTTDISLIVRQMCPKDRKDLRALIKTCWLETYEKELGATVTSQLLSLLMEHDLAGLVPSKDERVLFAKQQNLLCGSVISAARHATTYLWGFYVLPDFQRRGIGAKLLLGAIKEHDPKNMVELTVLNSSHSAKQFYKYLGFHEVSNEYFEILDGIKLPAIKMNALAADIIEQRRFPS</sequence>
<evidence type="ECO:0000313" key="2">
    <source>
        <dbReference type="EMBL" id="WFE87586.1"/>
    </source>
</evidence>
<dbReference type="Pfam" id="PF13673">
    <property type="entry name" value="Acetyltransf_10"/>
    <property type="match status" value="1"/>
</dbReference>
<dbReference type="CDD" id="cd04301">
    <property type="entry name" value="NAT_SF"/>
    <property type="match status" value="1"/>
</dbReference>
<dbReference type="InterPro" id="IPR016181">
    <property type="entry name" value="Acyl_CoA_acyltransferase"/>
</dbReference>
<dbReference type="Proteomes" id="UP001209803">
    <property type="component" value="Chromosome"/>
</dbReference>
<dbReference type="InterPro" id="IPR052564">
    <property type="entry name" value="N-acetyltrans/Recomb-assoc"/>
</dbReference>
<keyword evidence="2" id="KW-0012">Acyltransferase</keyword>
<dbReference type="Gene3D" id="3.40.630.30">
    <property type="match status" value="1"/>
</dbReference>
<protein>
    <submittedName>
        <fullName evidence="2">GNAT family N-acetyltransferase</fullName>
        <ecNumber evidence="2">2.3.1.-</ecNumber>
    </submittedName>
</protein>
<proteinExistence type="predicted"/>
<evidence type="ECO:0000259" key="1">
    <source>
        <dbReference type="PROSITE" id="PS51186"/>
    </source>
</evidence>